<evidence type="ECO:0000256" key="10">
    <source>
        <dbReference type="ARBA" id="ARBA00023242"/>
    </source>
</evidence>
<protein>
    <submittedName>
        <fullName evidence="13">Uncharacterized protein</fullName>
    </submittedName>
</protein>
<evidence type="ECO:0000256" key="1">
    <source>
        <dbReference type="ARBA" id="ARBA00004123"/>
    </source>
</evidence>
<evidence type="ECO:0000256" key="11">
    <source>
        <dbReference type="ARBA" id="ARBA00023306"/>
    </source>
</evidence>
<dbReference type="GeneTree" id="ENSGT00950000185079"/>
<evidence type="ECO:0000313" key="14">
    <source>
        <dbReference type="Proteomes" id="UP000694425"/>
    </source>
</evidence>
<dbReference type="GO" id="GO:0007076">
    <property type="term" value="P:mitotic chromosome condensation"/>
    <property type="evidence" value="ECO:0007669"/>
    <property type="project" value="TreeGrafter"/>
</dbReference>
<reference evidence="13" key="1">
    <citation type="submission" date="2025-08" db="UniProtKB">
        <authorList>
            <consortium name="Ensembl"/>
        </authorList>
    </citation>
    <scope>IDENTIFICATION</scope>
</reference>
<comment type="subcellular location">
    <subcellularLocation>
        <location evidence="2">Cytoplasm</location>
        <location evidence="2">Cytoskeleton</location>
        <location evidence="2">Spindle</location>
    </subcellularLocation>
    <subcellularLocation>
        <location evidence="1">Nucleus</location>
    </subcellularLocation>
</comment>
<dbReference type="GO" id="GO:0005874">
    <property type="term" value="C:microtubule"/>
    <property type="evidence" value="ECO:0007669"/>
    <property type="project" value="UniProtKB-KW"/>
</dbReference>
<dbReference type="GO" id="GO:0008017">
    <property type="term" value="F:microtubule binding"/>
    <property type="evidence" value="ECO:0007669"/>
    <property type="project" value="TreeGrafter"/>
</dbReference>
<evidence type="ECO:0000313" key="13">
    <source>
        <dbReference type="Ensembl" id="ENSNVIP00000007832.1"/>
    </source>
</evidence>
<dbReference type="Pfam" id="PF16006">
    <property type="entry name" value="NUSAP"/>
    <property type="match status" value="1"/>
</dbReference>
<evidence type="ECO:0000256" key="6">
    <source>
        <dbReference type="ARBA" id="ARBA00022701"/>
    </source>
</evidence>
<dbReference type="GO" id="GO:0072686">
    <property type="term" value="C:mitotic spindle"/>
    <property type="evidence" value="ECO:0007669"/>
    <property type="project" value="TreeGrafter"/>
</dbReference>
<keyword evidence="5" id="KW-0132">Cell division</keyword>
<keyword evidence="11" id="KW-0131">Cell cycle</keyword>
<dbReference type="GO" id="GO:0003677">
    <property type="term" value="F:DNA binding"/>
    <property type="evidence" value="ECO:0007669"/>
    <property type="project" value="UniProtKB-KW"/>
</dbReference>
<dbReference type="GO" id="GO:0005730">
    <property type="term" value="C:nucleolus"/>
    <property type="evidence" value="ECO:0007669"/>
    <property type="project" value="TreeGrafter"/>
</dbReference>
<proteinExistence type="inferred from homology"/>
<evidence type="ECO:0000256" key="8">
    <source>
        <dbReference type="ARBA" id="ARBA00023125"/>
    </source>
</evidence>
<evidence type="ECO:0000256" key="5">
    <source>
        <dbReference type="ARBA" id="ARBA00022618"/>
    </source>
</evidence>
<dbReference type="Ensembl" id="ENSNVIT00000009174.1">
    <property type="protein sequence ID" value="ENSNVIP00000007832.1"/>
    <property type="gene ID" value="ENSNVIG00000006228.1"/>
</dbReference>
<keyword evidence="8" id="KW-0238">DNA-binding</keyword>
<dbReference type="Proteomes" id="UP000694425">
    <property type="component" value="Unplaced"/>
</dbReference>
<keyword evidence="4" id="KW-0963">Cytoplasm</keyword>
<dbReference type="AlphaFoldDB" id="A0A8C7AL37"/>
<evidence type="ECO:0000256" key="12">
    <source>
        <dbReference type="SAM" id="MobiDB-lite"/>
    </source>
</evidence>
<feature type="region of interest" description="Disordered" evidence="12">
    <location>
        <begin position="51"/>
        <end position="70"/>
    </location>
</feature>
<keyword evidence="14" id="KW-1185">Reference proteome</keyword>
<evidence type="ECO:0000256" key="9">
    <source>
        <dbReference type="ARBA" id="ARBA00023212"/>
    </source>
</evidence>
<reference evidence="13" key="2">
    <citation type="submission" date="2025-09" db="UniProtKB">
        <authorList>
            <consortium name="Ensembl"/>
        </authorList>
    </citation>
    <scope>IDENTIFICATION</scope>
</reference>
<dbReference type="PANTHER" id="PTHR15874:SF1">
    <property type="entry name" value="NUCLEOLAR AND SPINDLE-ASSOCIATED PROTEIN 1"/>
    <property type="match status" value="1"/>
</dbReference>
<dbReference type="GO" id="GO:0040001">
    <property type="term" value="P:establishment of mitotic spindle localization"/>
    <property type="evidence" value="ECO:0007669"/>
    <property type="project" value="InterPro"/>
</dbReference>
<sequence length="99" mass="11322">MQPTTAIPSLEEPDSFKYSHLQNLAKSLGLWANLKALSKALKVYFKDEAKKENGNGFSKPGRSKRTVSTTPNFKKLHEACFKEMESTDQYIERKKKHFA</sequence>
<keyword evidence="10" id="KW-0539">Nucleus</keyword>
<evidence type="ECO:0000256" key="3">
    <source>
        <dbReference type="ARBA" id="ARBA00009702"/>
    </source>
</evidence>
<comment type="similarity">
    <text evidence="3">Belongs to the NUSAP family.</text>
</comment>
<dbReference type="InterPro" id="IPR026756">
    <property type="entry name" value="NuSAP"/>
</dbReference>
<name>A0A8C7AL37_NEOVI</name>
<organism evidence="13 14">
    <name type="scientific">Neovison vison</name>
    <name type="common">American mink</name>
    <name type="synonym">Mustela vison</name>
    <dbReference type="NCBI Taxonomy" id="452646"/>
    <lineage>
        <taxon>Eukaryota</taxon>
        <taxon>Metazoa</taxon>
        <taxon>Chordata</taxon>
        <taxon>Craniata</taxon>
        <taxon>Vertebrata</taxon>
        <taxon>Euteleostomi</taxon>
        <taxon>Mammalia</taxon>
        <taxon>Eutheria</taxon>
        <taxon>Laurasiatheria</taxon>
        <taxon>Carnivora</taxon>
        <taxon>Caniformia</taxon>
        <taxon>Musteloidea</taxon>
        <taxon>Mustelidae</taxon>
        <taxon>Mustelinae</taxon>
        <taxon>Neogale</taxon>
    </lineage>
</organism>
<dbReference type="GO" id="GO:0000281">
    <property type="term" value="P:mitotic cytokinesis"/>
    <property type="evidence" value="ECO:0007669"/>
    <property type="project" value="InterPro"/>
</dbReference>
<keyword evidence="9" id="KW-0206">Cytoskeleton</keyword>
<evidence type="ECO:0000256" key="4">
    <source>
        <dbReference type="ARBA" id="ARBA00022490"/>
    </source>
</evidence>
<accession>A0A8C7AL37</accession>
<keyword evidence="6" id="KW-0493">Microtubule</keyword>
<evidence type="ECO:0000256" key="7">
    <source>
        <dbReference type="ARBA" id="ARBA00022776"/>
    </source>
</evidence>
<dbReference type="PANTHER" id="PTHR15874">
    <property type="entry name" value="NUCLEOLAR AND SPINDLE-ASSOCIATED PROTEIN 1"/>
    <property type="match status" value="1"/>
</dbReference>
<evidence type="ECO:0000256" key="2">
    <source>
        <dbReference type="ARBA" id="ARBA00004186"/>
    </source>
</evidence>
<keyword evidence="7" id="KW-0498">Mitosis</keyword>